<dbReference type="Proteomes" id="UP000193642">
    <property type="component" value="Unassembled WGS sequence"/>
</dbReference>
<reference evidence="6 7" key="1">
    <citation type="submission" date="2016-07" db="EMBL/GenBank/DDBJ databases">
        <title>Pervasive Adenine N6-methylation of Active Genes in Fungi.</title>
        <authorList>
            <consortium name="DOE Joint Genome Institute"/>
            <person name="Mondo S.J."/>
            <person name="Dannebaum R.O."/>
            <person name="Kuo R.C."/>
            <person name="Labutti K."/>
            <person name="Haridas S."/>
            <person name="Kuo A."/>
            <person name="Salamov A."/>
            <person name="Ahrendt S.R."/>
            <person name="Lipzen A."/>
            <person name="Sullivan W."/>
            <person name="Andreopoulos W.B."/>
            <person name="Clum A."/>
            <person name="Lindquist E."/>
            <person name="Daum C."/>
            <person name="Ramamoorthy G.K."/>
            <person name="Gryganskyi A."/>
            <person name="Culley D."/>
            <person name="Magnuson J.K."/>
            <person name="James T.Y."/>
            <person name="O'Malley M.A."/>
            <person name="Stajich J.E."/>
            <person name="Spatafora J.W."/>
            <person name="Visel A."/>
            <person name="Grigoriev I.V."/>
        </authorList>
    </citation>
    <scope>NUCLEOTIDE SEQUENCE [LARGE SCALE GENOMIC DNA]</scope>
    <source>
        <strain evidence="6 7">JEL800</strain>
    </source>
</reference>
<gene>
    <name evidence="6" type="ORF">BCR33DRAFT_718396</name>
</gene>
<name>A0A1Y2C590_9FUNG</name>
<keyword evidence="2" id="KW-0560">Oxidoreductase</keyword>
<evidence type="ECO:0000256" key="2">
    <source>
        <dbReference type="ARBA" id="ARBA00023002"/>
    </source>
</evidence>
<dbReference type="AlphaFoldDB" id="A0A1Y2C590"/>
<dbReference type="InterPro" id="IPR002347">
    <property type="entry name" value="SDR_fam"/>
</dbReference>
<dbReference type="Pfam" id="PF13561">
    <property type="entry name" value="adh_short_C2"/>
    <property type="match status" value="1"/>
</dbReference>
<evidence type="ECO:0000313" key="6">
    <source>
        <dbReference type="EMBL" id="ORY42199.1"/>
    </source>
</evidence>
<dbReference type="PANTHER" id="PTHR43296">
    <property type="entry name" value="PEROXISOMAL 2,4-DIENOYL-COA REDUCTASE"/>
    <property type="match status" value="1"/>
</dbReference>
<keyword evidence="1" id="KW-0521">NADP</keyword>
<proteinExistence type="predicted"/>
<dbReference type="CDD" id="cd05369">
    <property type="entry name" value="TER_DECR_SDR_a"/>
    <property type="match status" value="1"/>
</dbReference>
<dbReference type="SUPFAM" id="SSF51735">
    <property type="entry name" value="NAD(P)-binding Rossmann-fold domains"/>
    <property type="match status" value="1"/>
</dbReference>
<accession>A0A1Y2C590</accession>
<dbReference type="OrthoDB" id="2136131at2759"/>
<dbReference type="GO" id="GO:0009062">
    <property type="term" value="P:fatty acid catabolic process"/>
    <property type="evidence" value="ECO:0007669"/>
    <property type="project" value="EnsemblFungi"/>
</dbReference>
<dbReference type="Gene3D" id="3.40.50.720">
    <property type="entry name" value="NAD(P)-binding Rossmann-like Domain"/>
    <property type="match status" value="1"/>
</dbReference>
<dbReference type="PANTHER" id="PTHR43296:SF2">
    <property type="entry name" value="PEROXISOMAL 2,4-DIENOYL-COA REDUCTASE [(3E)-ENOYL-COA-PRODUCING]"/>
    <property type="match status" value="1"/>
</dbReference>
<dbReference type="EMBL" id="MCGO01000029">
    <property type="protein sequence ID" value="ORY42199.1"/>
    <property type="molecule type" value="Genomic_DNA"/>
</dbReference>
<dbReference type="PRINTS" id="PR00081">
    <property type="entry name" value="GDHRDH"/>
</dbReference>
<dbReference type="STRING" id="329046.A0A1Y2C590"/>
<comment type="catalytic activity">
    <reaction evidence="5">
        <text>a (2E,4Z)-dienoyl-CoA + NADPH + H(+) = a 4,5-saturated-(3E)-enoyl-CoA + NADP(+)</text>
        <dbReference type="Rhea" id="RHEA:61892"/>
        <dbReference type="ChEBI" id="CHEBI:15378"/>
        <dbReference type="ChEBI" id="CHEBI:57783"/>
        <dbReference type="ChEBI" id="CHEBI:58349"/>
        <dbReference type="ChEBI" id="CHEBI:85099"/>
        <dbReference type="ChEBI" id="CHEBI:85493"/>
        <dbReference type="EC" id="1.3.1.124"/>
    </reaction>
</comment>
<comment type="caution">
    <text evidence="6">The sequence shown here is derived from an EMBL/GenBank/DDBJ whole genome shotgun (WGS) entry which is preliminary data.</text>
</comment>
<dbReference type="FunFam" id="3.40.50.720:FF:000084">
    <property type="entry name" value="Short-chain dehydrogenase reductase"/>
    <property type="match status" value="1"/>
</dbReference>
<evidence type="ECO:0000256" key="1">
    <source>
        <dbReference type="ARBA" id="ARBA00022857"/>
    </source>
</evidence>
<dbReference type="InterPro" id="IPR045017">
    <property type="entry name" value="DECR2-like"/>
</dbReference>
<evidence type="ECO:0000256" key="4">
    <source>
        <dbReference type="ARBA" id="ARBA00048009"/>
    </source>
</evidence>
<evidence type="ECO:0000256" key="3">
    <source>
        <dbReference type="ARBA" id="ARBA00026117"/>
    </source>
</evidence>
<evidence type="ECO:0000256" key="5">
    <source>
        <dbReference type="ARBA" id="ARBA00048340"/>
    </source>
</evidence>
<dbReference type="GO" id="GO:0008670">
    <property type="term" value="F:2,4-dienoyl-CoA reductase (NADPH) activity"/>
    <property type="evidence" value="ECO:0007669"/>
    <property type="project" value="EnsemblFungi"/>
</dbReference>
<dbReference type="EC" id="1.3.1.124" evidence="3"/>
<organism evidence="6 7">
    <name type="scientific">Rhizoclosmatium globosum</name>
    <dbReference type="NCBI Taxonomy" id="329046"/>
    <lineage>
        <taxon>Eukaryota</taxon>
        <taxon>Fungi</taxon>
        <taxon>Fungi incertae sedis</taxon>
        <taxon>Chytridiomycota</taxon>
        <taxon>Chytridiomycota incertae sedis</taxon>
        <taxon>Chytridiomycetes</taxon>
        <taxon>Chytridiales</taxon>
        <taxon>Chytriomycetaceae</taxon>
        <taxon>Rhizoclosmatium</taxon>
    </lineage>
</organism>
<evidence type="ECO:0000313" key="7">
    <source>
        <dbReference type="Proteomes" id="UP000193642"/>
    </source>
</evidence>
<dbReference type="GO" id="GO:0005782">
    <property type="term" value="C:peroxisomal matrix"/>
    <property type="evidence" value="ECO:0007669"/>
    <property type="project" value="EnsemblFungi"/>
</dbReference>
<keyword evidence="7" id="KW-1185">Reference proteome</keyword>
<protein>
    <recommendedName>
        <fullName evidence="3">2,4-dienoyl-CoA reductase [(3E)-enoyl-CoA-producing]</fullName>
        <ecNumber evidence="3">1.3.1.124</ecNumber>
    </recommendedName>
</protein>
<comment type="catalytic activity">
    <reaction evidence="4">
        <text>a (2E,4E)-dienoyl-CoA + NADPH + H(+) = a 4,5-saturated-(3E)-enoyl-CoA + NADP(+)</text>
        <dbReference type="Rhea" id="RHEA:45912"/>
        <dbReference type="ChEBI" id="CHEBI:15378"/>
        <dbReference type="ChEBI" id="CHEBI:57783"/>
        <dbReference type="ChEBI" id="CHEBI:58349"/>
        <dbReference type="ChEBI" id="CHEBI:85101"/>
        <dbReference type="ChEBI" id="CHEBI:85493"/>
        <dbReference type="EC" id="1.3.1.124"/>
    </reaction>
</comment>
<sequence length="299" mass="30843">MASNKSTLSVFPPTLYAGKVALVTGGGSGICLGIATALVRHGASVAIVGRTQSKLESAKATIEAATSTTNKVLCIAADVRSFEAINAAVSATAAKFGRLDFVVCGAAGNFLCAAEDLSPNAFKTVVDIDLVGTFNTCKAALPLLKLSKGAIINITATLQYKGTLLMAHACAAKAGVDALTRVLALEWGQYGIRVNAIAPGPIDDTTGMTKLMPSGARDLILSAIPLRRMGTVRDIEFTTLYLFSDAASLVTGAIEVVDGGEWLASPMAIVSSLDAAGMQADVQKKRADYNASKKNASKL</sequence>
<dbReference type="InterPro" id="IPR036291">
    <property type="entry name" value="NAD(P)-bd_dom_sf"/>
</dbReference>